<sequence length="71" mass="7829">MSNSTITEDIVCFNTVTLILVQPIVNLTHSSIALGYGFMFMASTPFCLSFHSAFSSANKTTKTKHFIYSSQ</sequence>
<organism evidence="2 3">
    <name type="scientific">Moniliophthora roreri</name>
    <name type="common">Frosty pod rot fungus</name>
    <name type="synonym">Monilia roreri</name>
    <dbReference type="NCBI Taxonomy" id="221103"/>
    <lineage>
        <taxon>Eukaryota</taxon>
        <taxon>Fungi</taxon>
        <taxon>Dikarya</taxon>
        <taxon>Basidiomycota</taxon>
        <taxon>Agaricomycotina</taxon>
        <taxon>Agaricomycetes</taxon>
        <taxon>Agaricomycetidae</taxon>
        <taxon>Agaricales</taxon>
        <taxon>Marasmiineae</taxon>
        <taxon>Marasmiaceae</taxon>
        <taxon>Moniliophthora</taxon>
    </lineage>
</organism>
<dbReference type="AlphaFoldDB" id="A0A0W0GD22"/>
<proteinExistence type="predicted"/>
<dbReference type="Proteomes" id="UP000054988">
    <property type="component" value="Unassembled WGS sequence"/>
</dbReference>
<gene>
    <name evidence="2" type="ORF">WG66_949</name>
</gene>
<reference evidence="2 3" key="1">
    <citation type="submission" date="2015-12" db="EMBL/GenBank/DDBJ databases">
        <title>Draft genome sequence of Moniliophthora roreri, the causal agent of frosty pod rot of cacao.</title>
        <authorList>
            <person name="Aime M.C."/>
            <person name="Diaz-Valderrama J.R."/>
            <person name="Kijpornyongpan T."/>
            <person name="Phillips-Mora W."/>
        </authorList>
    </citation>
    <scope>NUCLEOTIDE SEQUENCE [LARGE SCALE GENOMIC DNA]</scope>
    <source>
        <strain evidence="2 3">MCA 2952</strain>
    </source>
</reference>
<evidence type="ECO:0000313" key="3">
    <source>
        <dbReference type="Proteomes" id="UP000054988"/>
    </source>
</evidence>
<evidence type="ECO:0000256" key="1">
    <source>
        <dbReference type="SAM" id="Phobius"/>
    </source>
</evidence>
<dbReference type="EMBL" id="LATX01000334">
    <property type="protein sequence ID" value="KTB46474.1"/>
    <property type="molecule type" value="Genomic_DNA"/>
</dbReference>
<keyword evidence="1" id="KW-0812">Transmembrane</keyword>
<comment type="caution">
    <text evidence="2">The sequence shown here is derived from an EMBL/GenBank/DDBJ whole genome shotgun (WGS) entry which is preliminary data.</text>
</comment>
<protein>
    <submittedName>
        <fullName evidence="2">Uncharacterized protein</fullName>
    </submittedName>
</protein>
<keyword evidence="1" id="KW-1133">Transmembrane helix</keyword>
<accession>A0A0W0GD22</accession>
<name>A0A0W0GD22_MONRR</name>
<feature type="transmembrane region" description="Helical" evidence="1">
    <location>
        <begin position="33"/>
        <end position="54"/>
    </location>
</feature>
<evidence type="ECO:0000313" key="2">
    <source>
        <dbReference type="EMBL" id="KTB46474.1"/>
    </source>
</evidence>
<keyword evidence="1" id="KW-0472">Membrane</keyword>